<dbReference type="Pfam" id="PF08327">
    <property type="entry name" value="AHSA1"/>
    <property type="match status" value="2"/>
</dbReference>
<evidence type="ECO:0000256" key="1">
    <source>
        <dbReference type="ARBA" id="ARBA00006817"/>
    </source>
</evidence>
<dbReference type="InterPro" id="IPR023393">
    <property type="entry name" value="START-like_dom_sf"/>
</dbReference>
<organism evidence="3 4">
    <name type="scientific">Prauserella oleivorans</name>
    <dbReference type="NCBI Taxonomy" id="1478153"/>
    <lineage>
        <taxon>Bacteria</taxon>
        <taxon>Bacillati</taxon>
        <taxon>Actinomycetota</taxon>
        <taxon>Actinomycetes</taxon>
        <taxon>Pseudonocardiales</taxon>
        <taxon>Pseudonocardiaceae</taxon>
        <taxon>Prauserella</taxon>
    </lineage>
</organism>
<comment type="similarity">
    <text evidence="1">Belongs to the AHA1 family.</text>
</comment>
<dbReference type="EMBL" id="JBHUOF010000041">
    <property type="protein sequence ID" value="MFD2802110.1"/>
    <property type="molecule type" value="Genomic_DNA"/>
</dbReference>
<proteinExistence type="inferred from homology"/>
<accession>A0ABW5WEU8</accession>
<dbReference type="RefSeq" id="WP_377390345.1">
    <property type="nucleotide sequence ID" value="NZ_JBHSAN010000022.1"/>
</dbReference>
<reference evidence="4" key="1">
    <citation type="journal article" date="2019" name="Int. J. Syst. Evol. Microbiol.">
        <title>The Global Catalogue of Microorganisms (GCM) 10K type strain sequencing project: providing services to taxonomists for standard genome sequencing and annotation.</title>
        <authorList>
            <consortium name="The Broad Institute Genomics Platform"/>
            <consortium name="The Broad Institute Genome Sequencing Center for Infectious Disease"/>
            <person name="Wu L."/>
            <person name="Ma J."/>
        </authorList>
    </citation>
    <scope>NUCLEOTIDE SEQUENCE [LARGE SCALE GENOMIC DNA]</scope>
    <source>
        <strain evidence="4">IBRC-M 10906</strain>
    </source>
</reference>
<evidence type="ECO:0000259" key="2">
    <source>
        <dbReference type="Pfam" id="PF08327"/>
    </source>
</evidence>
<name>A0ABW5WEU8_9PSEU</name>
<dbReference type="InterPro" id="IPR013538">
    <property type="entry name" value="ASHA1/2-like_C"/>
</dbReference>
<comment type="caution">
    <text evidence="3">The sequence shown here is derived from an EMBL/GenBank/DDBJ whole genome shotgun (WGS) entry which is preliminary data.</text>
</comment>
<dbReference type="CDD" id="cd08899">
    <property type="entry name" value="SRPBCC_CalC_Aha1-like_6"/>
    <property type="match status" value="1"/>
</dbReference>
<feature type="domain" description="Activator of Hsp90 ATPase homologue 1/2-like C-terminal" evidence="2">
    <location>
        <begin position="162"/>
        <end position="278"/>
    </location>
</feature>
<dbReference type="SUPFAM" id="SSF55961">
    <property type="entry name" value="Bet v1-like"/>
    <property type="match status" value="3"/>
</dbReference>
<protein>
    <submittedName>
        <fullName evidence="3">SRPBCC domain-containing protein</fullName>
    </submittedName>
</protein>
<sequence length="462" mass="51595">MNDAVRRVGEDWELRFERRYPHPPEKVWRTLTEREHLSAWYPFLAVEMDVRVGGIIRFRDEQGTEVHAEITELVPHRSFAFTEFDEATGAHRLRFRLTPDGGGCVLVMEHAFADNPWAERTQQGWLGCLDVLAATADRFALGGLETVGGRPVLRFERRLAHAPERVWRAITDPAETARWFPASIDTEPRAGAPMRFSFGDDADPGGRFAEGEVLEYDPPKVYAFRWARSVLRFELVPDGDGCVLSFSHTLSGTGTSGDRPSVARQGPGWERGLEVLAAGLDGRDAPERDGRWFLARAEQYVEEYGLADGELRTTGDGRVVRFERDLVQPPEEVWRVLTEGGVPVAGEPVPVRFTHGHLEPAEVTTVEPVCAVEYGVVPSGRVRVELRDQEPVGTRLVLTHTLDPAAEAETALAAWHTHLELLFAALHGDVRCPWPDARTAELRRRYAERLGTEAAATAGDDR</sequence>
<evidence type="ECO:0000313" key="4">
    <source>
        <dbReference type="Proteomes" id="UP001597478"/>
    </source>
</evidence>
<dbReference type="Proteomes" id="UP001597478">
    <property type="component" value="Unassembled WGS sequence"/>
</dbReference>
<feature type="domain" description="Activator of Hsp90 ATPase homologue 1/2-like C-terminal" evidence="2">
    <location>
        <begin position="22"/>
        <end position="135"/>
    </location>
</feature>
<gene>
    <name evidence="3" type="ORF">ACFS2C_22225</name>
</gene>
<keyword evidence="4" id="KW-1185">Reference proteome</keyword>
<evidence type="ECO:0000313" key="3">
    <source>
        <dbReference type="EMBL" id="MFD2802110.1"/>
    </source>
</evidence>
<dbReference type="Gene3D" id="3.30.530.20">
    <property type="match status" value="3"/>
</dbReference>